<proteinExistence type="inferred from homology"/>
<comment type="caution">
    <text evidence="7">The sequence shown here is derived from an EMBL/GenBank/DDBJ whole genome shotgun (WGS) entry which is preliminary data.</text>
</comment>
<dbReference type="PROSITE" id="PS51900">
    <property type="entry name" value="CB"/>
    <property type="match status" value="1"/>
</dbReference>
<dbReference type="InterPro" id="IPR002104">
    <property type="entry name" value="Integrase_catalytic"/>
</dbReference>
<dbReference type="Gene3D" id="1.10.443.10">
    <property type="entry name" value="Intergrase catalytic core"/>
    <property type="match status" value="1"/>
</dbReference>
<reference evidence="7 8" key="1">
    <citation type="journal article" date="2020" name="ISME J.">
        <title>Comparative genomics reveals insights into cyanobacterial evolution and habitat adaptation.</title>
        <authorList>
            <person name="Chen M.Y."/>
            <person name="Teng W.K."/>
            <person name="Zhao L."/>
            <person name="Hu C.X."/>
            <person name="Zhou Y.K."/>
            <person name="Han B.P."/>
            <person name="Song L.R."/>
            <person name="Shu W.S."/>
        </authorList>
    </citation>
    <scope>NUCLEOTIDE SEQUENCE [LARGE SCALE GENOMIC DNA]</scope>
    <source>
        <strain evidence="7 8">FACHB-391</strain>
    </source>
</reference>
<evidence type="ECO:0000313" key="8">
    <source>
        <dbReference type="Proteomes" id="UP000604661"/>
    </source>
</evidence>
<dbReference type="EMBL" id="JACJTE010000084">
    <property type="protein sequence ID" value="MBD2565418.1"/>
    <property type="molecule type" value="Genomic_DNA"/>
</dbReference>
<dbReference type="PANTHER" id="PTHR30349:SF41">
    <property type="entry name" value="INTEGRASE_RECOMBINASE PROTEIN MJ0367-RELATED"/>
    <property type="match status" value="1"/>
</dbReference>
<dbReference type="RefSeq" id="WP_190901514.1">
    <property type="nucleotide sequence ID" value="NZ_JACJTE010000084.1"/>
</dbReference>
<evidence type="ECO:0000259" key="6">
    <source>
        <dbReference type="PROSITE" id="PS51900"/>
    </source>
</evidence>
<evidence type="ECO:0000256" key="4">
    <source>
        <dbReference type="PROSITE-ProRule" id="PRU01248"/>
    </source>
</evidence>
<dbReference type="Proteomes" id="UP000604661">
    <property type="component" value="Unassembled WGS sequence"/>
</dbReference>
<dbReference type="InterPro" id="IPR010998">
    <property type="entry name" value="Integrase_recombinase_N"/>
</dbReference>
<dbReference type="PROSITE" id="PS51898">
    <property type="entry name" value="TYR_RECOMBINASE"/>
    <property type="match status" value="1"/>
</dbReference>
<dbReference type="InterPro" id="IPR011010">
    <property type="entry name" value="DNA_brk_join_enz"/>
</dbReference>
<keyword evidence="2 4" id="KW-0238">DNA-binding</keyword>
<dbReference type="SUPFAM" id="SSF56349">
    <property type="entry name" value="DNA breaking-rejoining enzymes"/>
    <property type="match status" value="1"/>
</dbReference>
<dbReference type="Gene3D" id="1.10.150.130">
    <property type="match status" value="1"/>
</dbReference>
<feature type="domain" description="Tyr recombinase" evidence="5">
    <location>
        <begin position="122"/>
        <end position="316"/>
    </location>
</feature>
<dbReference type="InterPro" id="IPR044068">
    <property type="entry name" value="CB"/>
</dbReference>
<name>A0ABR8F7D9_NOSLI</name>
<evidence type="ECO:0000256" key="1">
    <source>
        <dbReference type="ARBA" id="ARBA00008857"/>
    </source>
</evidence>
<dbReference type="InterPro" id="IPR025269">
    <property type="entry name" value="SAM-like_dom"/>
</dbReference>
<evidence type="ECO:0000313" key="7">
    <source>
        <dbReference type="EMBL" id="MBD2565418.1"/>
    </source>
</evidence>
<evidence type="ECO:0000256" key="3">
    <source>
        <dbReference type="ARBA" id="ARBA00023172"/>
    </source>
</evidence>
<dbReference type="InterPro" id="IPR050090">
    <property type="entry name" value="Tyrosine_recombinase_XerCD"/>
</dbReference>
<comment type="similarity">
    <text evidence="1">Belongs to the 'phage' integrase family.</text>
</comment>
<dbReference type="Pfam" id="PF13102">
    <property type="entry name" value="Phage_int_SAM_5"/>
    <property type="match status" value="1"/>
</dbReference>
<dbReference type="Pfam" id="PF00589">
    <property type="entry name" value="Phage_integrase"/>
    <property type="match status" value="1"/>
</dbReference>
<keyword evidence="3" id="KW-0233">DNA recombination</keyword>
<protein>
    <submittedName>
        <fullName evidence="7">Tyrosine-type recombinase/integrase</fullName>
    </submittedName>
</protein>
<feature type="domain" description="Core-binding (CB)" evidence="6">
    <location>
        <begin position="21"/>
        <end position="100"/>
    </location>
</feature>
<evidence type="ECO:0000256" key="2">
    <source>
        <dbReference type="ARBA" id="ARBA00023125"/>
    </source>
</evidence>
<accession>A0ABR8F7D9</accession>
<keyword evidence="8" id="KW-1185">Reference proteome</keyword>
<dbReference type="PANTHER" id="PTHR30349">
    <property type="entry name" value="PHAGE INTEGRASE-RELATED"/>
    <property type="match status" value="1"/>
</dbReference>
<evidence type="ECO:0000259" key="5">
    <source>
        <dbReference type="PROSITE" id="PS51898"/>
    </source>
</evidence>
<gene>
    <name evidence="7" type="ORF">H6G95_33575</name>
</gene>
<organism evidence="7 8">
    <name type="scientific">Nostoc linckia FACHB-391</name>
    <dbReference type="NCBI Taxonomy" id="2692906"/>
    <lineage>
        <taxon>Bacteria</taxon>
        <taxon>Bacillati</taxon>
        <taxon>Cyanobacteriota</taxon>
        <taxon>Cyanophyceae</taxon>
        <taxon>Nostocales</taxon>
        <taxon>Nostocaceae</taxon>
        <taxon>Nostoc</taxon>
    </lineage>
</organism>
<sequence>MTPVVVVKPRGKQLSHLAPVDAQQRLVQLWLHDKPQSTQKCYRRYAAQFTGFLAGVNKAIAHTSVEDLVEFSEYLHNRGLAAPTIQTYIAAVKSLLSFAYKTGYIKQNPGAAIKLKKLDQRLHSKVLTLTDIALMIRLTERAQYRYQSQQIRDVLILKLLYVAGLRVSELVGLKWRDFTPRDGALAPTVGDRTGQITVVGKGDKSRHILLPEYLWQELMDYRLDAAKDAYVFKSRKGKGMKPLQRQNVDPIIKDAAERAGLTEKVSCHWLRHSHATHNAERGTPVPLIQQTMGHADIATTSGYIHIRPGDSSALHLPKV</sequence>
<dbReference type="InterPro" id="IPR013762">
    <property type="entry name" value="Integrase-like_cat_sf"/>
</dbReference>